<dbReference type="OrthoDB" id="7492514at2"/>
<dbReference type="STRING" id="76947.GCA_002080435_03850"/>
<keyword evidence="2" id="KW-1185">Reference proteome</keyword>
<name>A0A086P4M4_SPHHM</name>
<proteinExistence type="predicted"/>
<gene>
    <name evidence="1" type="ORF">BV98_003925</name>
</gene>
<evidence type="ECO:0000313" key="1">
    <source>
        <dbReference type="EMBL" id="KFG88342.1"/>
    </source>
</evidence>
<reference evidence="1" key="1">
    <citation type="submission" date="2014-08" db="EMBL/GenBank/DDBJ databases">
        <title>Draft genome sequences of Sphingobium herbicidovorans.</title>
        <authorList>
            <person name="Gan H.M."/>
            <person name="Gan H.Y."/>
            <person name="Savka M.A."/>
        </authorList>
    </citation>
    <scope>NUCLEOTIDE SEQUENCE [LARGE SCALE GENOMIC DNA]</scope>
    <source>
        <strain evidence="1">NBRC 16415</strain>
    </source>
</reference>
<accession>A0A086P4M4</accession>
<comment type="caution">
    <text evidence="1">The sequence shown here is derived from an EMBL/GenBank/DDBJ whole genome shotgun (WGS) entry which is preliminary data.</text>
</comment>
<dbReference type="EMBL" id="JFZA02000062">
    <property type="protein sequence ID" value="KFG88342.1"/>
    <property type="molecule type" value="Genomic_DNA"/>
</dbReference>
<protein>
    <submittedName>
        <fullName evidence="1">Uncharacterized protein</fullName>
    </submittedName>
</protein>
<dbReference type="PATRIC" id="fig|1219045.3.peg.3985"/>
<dbReference type="Proteomes" id="UP000024284">
    <property type="component" value="Unassembled WGS sequence"/>
</dbReference>
<organism evidence="1 2">
    <name type="scientific">Sphingobium herbicidovorans (strain ATCC 700291 / DSM 11019 / CCUG 56400 / KCTC 2939 / LMG 18315 / NBRC 16415 / MH)</name>
    <name type="common">Sphingomonas herbicidovorans</name>
    <dbReference type="NCBI Taxonomy" id="1219045"/>
    <lineage>
        <taxon>Bacteria</taxon>
        <taxon>Pseudomonadati</taxon>
        <taxon>Pseudomonadota</taxon>
        <taxon>Alphaproteobacteria</taxon>
        <taxon>Sphingomonadales</taxon>
        <taxon>Sphingomonadaceae</taxon>
        <taxon>Sphingobium</taxon>
    </lineage>
</organism>
<evidence type="ECO:0000313" key="2">
    <source>
        <dbReference type="Proteomes" id="UP000024284"/>
    </source>
</evidence>
<dbReference type="RefSeq" id="WP_037469419.1">
    <property type="nucleotide sequence ID" value="NZ_BCZD01000016.1"/>
</dbReference>
<dbReference type="eggNOG" id="ENOG5032U9G">
    <property type="taxonomic scope" value="Bacteria"/>
</dbReference>
<dbReference type="AlphaFoldDB" id="A0A086P4M4"/>
<sequence>MTTKFRPVAPPQIIEGAYSEDQHRRMLNVVREKGPWSLILAQHFKSPEEVVATTSGSLPEGFKPTWDMFLSPVFRGYFAQGSTVQHPEIEDCFFNTKFLDLVRGYWKADYARPDNMLFNIQGPCRGSDTPHVDATRFRGISMQTSPVWLMNIMVKSGLFEHWRSKKAQVITWYYKGQIGGGFNYWPDGPQGQPAQIKAPMWSRAVVVENEMMYHTAQANGPSALRQPQGLAINSMMSADPDDPSGWQITTDGQVIQKIPEEEFRFLIHWGADIFMDYSELKRSLDHTDDIGHDQVFDMIIADLRARGLTFEVPTDPLTDEQFIRLLVQTYDPGKPSIFPPEPEEMLAA</sequence>